<evidence type="ECO:0000256" key="5">
    <source>
        <dbReference type="ARBA" id="ARBA00022605"/>
    </source>
</evidence>
<comment type="catalytic activity">
    <reaction evidence="11 13">
        <text>L-homoserine + ATP = O-phospho-L-homoserine + ADP + H(+)</text>
        <dbReference type="Rhea" id="RHEA:13985"/>
        <dbReference type="ChEBI" id="CHEBI:15378"/>
        <dbReference type="ChEBI" id="CHEBI:30616"/>
        <dbReference type="ChEBI" id="CHEBI:57476"/>
        <dbReference type="ChEBI" id="CHEBI:57590"/>
        <dbReference type="ChEBI" id="CHEBI:456216"/>
        <dbReference type="EC" id="2.7.1.39"/>
    </reaction>
</comment>
<dbReference type="PIRSF" id="PIRSF000676">
    <property type="entry name" value="Homoser_kin"/>
    <property type="match status" value="1"/>
</dbReference>
<keyword evidence="10 13" id="KW-0067">ATP-binding</keyword>
<dbReference type="EMBL" id="SGJB01000020">
    <property type="protein sequence ID" value="TQQ83888.1"/>
    <property type="molecule type" value="Genomic_DNA"/>
</dbReference>
<keyword evidence="6 13" id="KW-0808">Transferase</keyword>
<dbReference type="InterPro" id="IPR036554">
    <property type="entry name" value="GHMP_kinase_C_sf"/>
</dbReference>
<comment type="similarity">
    <text evidence="2 13">Belongs to the GHMP kinase family. Homoserine kinase subfamily.</text>
</comment>
<name>A0A544QT66_9FIRM</name>
<keyword evidence="13" id="KW-0963">Cytoplasm</keyword>
<dbReference type="Gene3D" id="3.30.230.10">
    <property type="match status" value="1"/>
</dbReference>
<dbReference type="GO" id="GO:0005737">
    <property type="term" value="C:cytoplasm"/>
    <property type="evidence" value="ECO:0007669"/>
    <property type="project" value="UniProtKB-SubCell"/>
</dbReference>
<evidence type="ECO:0000256" key="12">
    <source>
        <dbReference type="ARBA" id="ARBA00049954"/>
    </source>
</evidence>
<proteinExistence type="inferred from homology"/>
<dbReference type="InterPro" id="IPR006204">
    <property type="entry name" value="GHMP_kinase_N_dom"/>
</dbReference>
<keyword evidence="8 13" id="KW-0547">Nucleotide-binding</keyword>
<dbReference type="InterPro" id="IPR006203">
    <property type="entry name" value="GHMP_knse_ATP-bd_CS"/>
</dbReference>
<comment type="pathway">
    <text evidence="1 13">Amino-acid biosynthesis; L-threonine biosynthesis; L-threonine from L-aspartate: step 4/5.</text>
</comment>
<protein>
    <recommendedName>
        <fullName evidence="4 13">Homoserine kinase</fullName>
        <shortName evidence="13">HK</shortName>
        <shortName evidence="13">HSK</shortName>
        <ecNumber evidence="3 13">2.7.1.39</ecNumber>
    </recommendedName>
</protein>
<dbReference type="PROSITE" id="PS00627">
    <property type="entry name" value="GHMP_KINASES_ATP"/>
    <property type="match status" value="1"/>
</dbReference>
<evidence type="ECO:0000256" key="7">
    <source>
        <dbReference type="ARBA" id="ARBA00022697"/>
    </source>
</evidence>
<sequence>MIKIVVPATSANVGPGFDCLGVALSLYNTFYIEEIEEGFEFEGCEDKFKNDKNLVAKSMAYFFKNEAPDFVPSGYRIKFESDIPVSRGLGSSAACIVAGIIAANHFSGIGLKKDALLRIATEIEGHPDNVAPALFGNMTIALCNNIGELSMDIVDISEDIKFCALIPDFRLSTEKARSVLPDSISYKDAVFNISRAAMLISSLSSGNTELLKYACDDRLHQPYRSTLIPEFETVVDIAYSYGAHGVFLSGAGPTVMTVISGSLNNFIDDIEPNLVNLQYKWHAKVLQCDKKGAQLNILE</sequence>
<dbReference type="UniPathway" id="UPA00050">
    <property type="reaction ID" value="UER00064"/>
</dbReference>
<dbReference type="SUPFAM" id="SSF54211">
    <property type="entry name" value="Ribosomal protein S5 domain 2-like"/>
    <property type="match status" value="1"/>
</dbReference>
<evidence type="ECO:0000256" key="1">
    <source>
        <dbReference type="ARBA" id="ARBA00005015"/>
    </source>
</evidence>
<evidence type="ECO:0000256" key="2">
    <source>
        <dbReference type="ARBA" id="ARBA00007370"/>
    </source>
</evidence>
<evidence type="ECO:0000259" key="15">
    <source>
        <dbReference type="Pfam" id="PF08544"/>
    </source>
</evidence>
<dbReference type="NCBIfam" id="TIGR00191">
    <property type="entry name" value="thrB"/>
    <property type="match status" value="1"/>
</dbReference>
<evidence type="ECO:0000256" key="3">
    <source>
        <dbReference type="ARBA" id="ARBA00012078"/>
    </source>
</evidence>
<reference evidence="16 17" key="1">
    <citation type="submission" date="2019-02" db="EMBL/GenBank/DDBJ databases">
        <title>Peptostreptococcaceae bacterium ZHW00191 nov., a new bacterium isolated from the human gut.</title>
        <authorList>
            <person name="Zhou H.-W."/>
            <person name="Chen X.-J."/>
        </authorList>
    </citation>
    <scope>NUCLEOTIDE SEQUENCE [LARGE SCALE GENOMIC DNA]</scope>
    <source>
        <strain evidence="16 17">ZHW00191</strain>
    </source>
</reference>
<dbReference type="InterPro" id="IPR020568">
    <property type="entry name" value="Ribosomal_Su5_D2-typ_SF"/>
</dbReference>
<comment type="function">
    <text evidence="12 13">Catalyzes the ATP-dependent phosphorylation of L-homoserine to L-homoserine phosphate.</text>
</comment>
<dbReference type="GO" id="GO:0005524">
    <property type="term" value="F:ATP binding"/>
    <property type="evidence" value="ECO:0007669"/>
    <property type="project" value="UniProtKB-UniRule"/>
</dbReference>
<feature type="binding site" evidence="13">
    <location>
        <begin position="84"/>
        <end position="94"/>
    </location>
    <ligand>
        <name>ATP</name>
        <dbReference type="ChEBI" id="CHEBI:30616"/>
    </ligand>
</feature>
<comment type="caution">
    <text evidence="16">The sequence shown here is derived from an EMBL/GenBank/DDBJ whole genome shotgun (WGS) entry which is preliminary data.</text>
</comment>
<evidence type="ECO:0000256" key="13">
    <source>
        <dbReference type="HAMAP-Rule" id="MF_00384"/>
    </source>
</evidence>
<dbReference type="GO" id="GO:0009088">
    <property type="term" value="P:threonine biosynthetic process"/>
    <property type="evidence" value="ECO:0007669"/>
    <property type="project" value="UniProtKB-UniRule"/>
</dbReference>
<dbReference type="Pfam" id="PF00288">
    <property type="entry name" value="GHMP_kinases_N"/>
    <property type="match status" value="1"/>
</dbReference>
<dbReference type="PRINTS" id="PR00958">
    <property type="entry name" value="HOMSERKINASE"/>
</dbReference>
<dbReference type="PANTHER" id="PTHR20861">
    <property type="entry name" value="HOMOSERINE/4-DIPHOSPHOCYTIDYL-2-C-METHYL-D-ERYTHRITOL KINASE"/>
    <property type="match status" value="1"/>
</dbReference>
<feature type="domain" description="GHMP kinase N-terminal" evidence="14">
    <location>
        <begin position="55"/>
        <end position="136"/>
    </location>
</feature>
<dbReference type="OrthoDB" id="9769912at2"/>
<evidence type="ECO:0000256" key="6">
    <source>
        <dbReference type="ARBA" id="ARBA00022679"/>
    </source>
</evidence>
<evidence type="ECO:0000313" key="16">
    <source>
        <dbReference type="EMBL" id="TQQ83888.1"/>
    </source>
</evidence>
<dbReference type="Pfam" id="PF08544">
    <property type="entry name" value="GHMP_kinases_C"/>
    <property type="match status" value="1"/>
</dbReference>
<dbReference type="EC" id="2.7.1.39" evidence="3 13"/>
<evidence type="ECO:0000259" key="14">
    <source>
        <dbReference type="Pfam" id="PF00288"/>
    </source>
</evidence>
<evidence type="ECO:0000256" key="10">
    <source>
        <dbReference type="ARBA" id="ARBA00022840"/>
    </source>
</evidence>
<accession>A0A544QT66</accession>
<keyword evidence="7 13" id="KW-0791">Threonine biosynthesis</keyword>
<organism evidence="16 17">
    <name type="scientific">Peptacetobacter hominis</name>
    <dbReference type="NCBI Taxonomy" id="2743610"/>
    <lineage>
        <taxon>Bacteria</taxon>
        <taxon>Bacillati</taxon>
        <taxon>Bacillota</taxon>
        <taxon>Clostridia</taxon>
        <taxon>Peptostreptococcales</taxon>
        <taxon>Peptostreptococcaceae</taxon>
        <taxon>Peptacetobacter</taxon>
    </lineage>
</organism>
<evidence type="ECO:0000256" key="9">
    <source>
        <dbReference type="ARBA" id="ARBA00022777"/>
    </source>
</evidence>
<comment type="subcellular location">
    <subcellularLocation>
        <location evidence="13">Cytoplasm</location>
    </subcellularLocation>
</comment>
<evidence type="ECO:0000256" key="4">
    <source>
        <dbReference type="ARBA" id="ARBA00017858"/>
    </source>
</evidence>
<dbReference type="GO" id="GO:0004413">
    <property type="term" value="F:homoserine kinase activity"/>
    <property type="evidence" value="ECO:0007669"/>
    <property type="project" value="UniProtKB-UniRule"/>
</dbReference>
<dbReference type="SUPFAM" id="SSF55060">
    <property type="entry name" value="GHMP Kinase, C-terminal domain"/>
    <property type="match status" value="1"/>
</dbReference>
<evidence type="ECO:0000256" key="8">
    <source>
        <dbReference type="ARBA" id="ARBA00022741"/>
    </source>
</evidence>
<dbReference type="InterPro" id="IPR013750">
    <property type="entry name" value="GHMP_kinase_C_dom"/>
</dbReference>
<feature type="domain" description="GHMP kinase C-terminal" evidence="15">
    <location>
        <begin position="211"/>
        <end position="259"/>
    </location>
</feature>
<dbReference type="Gene3D" id="3.30.70.890">
    <property type="entry name" value="GHMP kinase, C-terminal domain"/>
    <property type="match status" value="1"/>
</dbReference>
<evidence type="ECO:0000256" key="11">
    <source>
        <dbReference type="ARBA" id="ARBA00049375"/>
    </source>
</evidence>
<keyword evidence="5 13" id="KW-0028">Amino-acid biosynthesis</keyword>
<dbReference type="AlphaFoldDB" id="A0A544QT66"/>
<dbReference type="Proteomes" id="UP000317863">
    <property type="component" value="Unassembled WGS sequence"/>
</dbReference>
<evidence type="ECO:0000313" key="17">
    <source>
        <dbReference type="Proteomes" id="UP000317863"/>
    </source>
</evidence>
<dbReference type="PANTHER" id="PTHR20861:SF1">
    <property type="entry name" value="HOMOSERINE KINASE"/>
    <property type="match status" value="1"/>
</dbReference>
<gene>
    <name evidence="13" type="primary">thrB</name>
    <name evidence="16" type="ORF">EXD82_09335</name>
</gene>
<dbReference type="RefSeq" id="WP_142536648.1">
    <property type="nucleotide sequence ID" value="NZ_SGJB01000020.1"/>
</dbReference>
<keyword evidence="17" id="KW-1185">Reference proteome</keyword>
<dbReference type="HAMAP" id="MF_00384">
    <property type="entry name" value="Homoser_kinase"/>
    <property type="match status" value="1"/>
</dbReference>
<dbReference type="InterPro" id="IPR014721">
    <property type="entry name" value="Ribsml_uS5_D2-typ_fold_subgr"/>
</dbReference>
<dbReference type="InterPro" id="IPR000870">
    <property type="entry name" value="Homoserine_kinase"/>
</dbReference>
<keyword evidence="9 13" id="KW-0418">Kinase</keyword>